<evidence type="ECO:0000256" key="1">
    <source>
        <dbReference type="ARBA" id="ARBA00004651"/>
    </source>
</evidence>
<dbReference type="OrthoDB" id="262519at2"/>
<reference evidence="7 8" key="1">
    <citation type="submission" date="2019-08" db="EMBL/GenBank/DDBJ databases">
        <title>Deep-cultivation of Planctomycetes and their phenomic and genomic characterization uncovers novel biology.</title>
        <authorList>
            <person name="Wiegand S."/>
            <person name="Jogler M."/>
            <person name="Boedeker C."/>
            <person name="Pinto D."/>
            <person name="Vollmers J."/>
            <person name="Rivas-Marin E."/>
            <person name="Kohn T."/>
            <person name="Peeters S.H."/>
            <person name="Heuer A."/>
            <person name="Rast P."/>
            <person name="Oberbeckmann S."/>
            <person name="Bunk B."/>
            <person name="Jeske O."/>
            <person name="Meyerdierks A."/>
            <person name="Storesund J.E."/>
            <person name="Kallscheuer N."/>
            <person name="Luecker S."/>
            <person name="Lage O.M."/>
            <person name="Pohl T."/>
            <person name="Merkel B.J."/>
            <person name="Hornburger P."/>
            <person name="Mueller R.-W."/>
            <person name="Bruemmer F."/>
            <person name="Labrenz M."/>
            <person name="Spormann A.M."/>
            <person name="Op den Camp H."/>
            <person name="Overmann J."/>
            <person name="Amann R."/>
            <person name="Jetten M.S.M."/>
            <person name="Mascher T."/>
            <person name="Medema M.H."/>
            <person name="Devos D.P."/>
            <person name="Kaster A.-K."/>
            <person name="Ovreas L."/>
            <person name="Rohde M."/>
            <person name="Galperin M.Y."/>
            <person name="Jogler C."/>
        </authorList>
    </citation>
    <scope>NUCLEOTIDE SEQUENCE [LARGE SCALE GENOMIC DNA]</scope>
    <source>
        <strain evidence="7 8">OJF2</strain>
    </source>
</reference>
<dbReference type="Proteomes" id="UP000324233">
    <property type="component" value="Chromosome"/>
</dbReference>
<evidence type="ECO:0000256" key="6">
    <source>
        <dbReference type="SAM" id="Phobius"/>
    </source>
</evidence>
<feature type="transmembrane region" description="Helical" evidence="6">
    <location>
        <begin position="312"/>
        <end position="329"/>
    </location>
</feature>
<dbReference type="PANTHER" id="PTHR33529:SF2">
    <property type="entry name" value="LIPOPOLYSACCHARIDE EXPORT SYSTEM PERMEASE PROTEIN LPTG"/>
    <property type="match status" value="1"/>
</dbReference>
<dbReference type="InterPro" id="IPR005495">
    <property type="entry name" value="LptG/LptF_permease"/>
</dbReference>
<dbReference type="GO" id="GO:0043190">
    <property type="term" value="C:ATP-binding cassette (ABC) transporter complex"/>
    <property type="evidence" value="ECO:0007669"/>
    <property type="project" value="TreeGrafter"/>
</dbReference>
<keyword evidence="3 6" id="KW-0812">Transmembrane</keyword>
<dbReference type="GO" id="GO:0015920">
    <property type="term" value="P:lipopolysaccharide transport"/>
    <property type="evidence" value="ECO:0007669"/>
    <property type="project" value="TreeGrafter"/>
</dbReference>
<keyword evidence="4 6" id="KW-1133">Transmembrane helix</keyword>
<protein>
    <submittedName>
        <fullName evidence="7">Putative permease YjgP/YjgQ family protein</fullName>
    </submittedName>
</protein>
<keyword evidence="2" id="KW-1003">Cell membrane</keyword>
<name>A0A5B9VZF3_9BACT</name>
<feature type="transmembrane region" description="Helical" evidence="6">
    <location>
        <begin position="335"/>
        <end position="358"/>
    </location>
</feature>
<organism evidence="7 8">
    <name type="scientific">Aquisphaera giovannonii</name>
    <dbReference type="NCBI Taxonomy" id="406548"/>
    <lineage>
        <taxon>Bacteria</taxon>
        <taxon>Pseudomonadati</taxon>
        <taxon>Planctomycetota</taxon>
        <taxon>Planctomycetia</taxon>
        <taxon>Isosphaerales</taxon>
        <taxon>Isosphaeraceae</taxon>
        <taxon>Aquisphaera</taxon>
    </lineage>
</organism>
<dbReference type="AlphaFoldDB" id="A0A5B9VZF3"/>
<evidence type="ECO:0000256" key="4">
    <source>
        <dbReference type="ARBA" id="ARBA00022989"/>
    </source>
</evidence>
<dbReference type="PANTHER" id="PTHR33529">
    <property type="entry name" value="SLR0882 PROTEIN-RELATED"/>
    <property type="match status" value="1"/>
</dbReference>
<evidence type="ECO:0000256" key="5">
    <source>
        <dbReference type="ARBA" id="ARBA00023136"/>
    </source>
</evidence>
<keyword evidence="8" id="KW-1185">Reference proteome</keyword>
<sequence length="389" mass="43486">MRILDRERYWAFLKAYMTCYISLVGLYVVIDAFSNIDEFMKRCEGFPELMKAMGRYYLIHQAAYFDMLGGVISMMAAIFTVTWMQRNNEHLAMLAAGVSTHRAIRPVLVSSVLVSGLAVSNKEVIIPRFAEDLQKSHDDDGTRNVTAIPSRRDERGVVLSGLEAVRSKQTLVGRVNATIPEDIYGKLRELEGQQATYIPEGMSRAPMRGGWLFRGATLRPDIEPEQLEPDASILTLVKDEAGFPPQHGPGILPGRTYFLRTSLTFKAMTRKPDWYQYASLGELFDGMADPASEGTERNDITVEIHQRFLKPLLSLTLLFMTLPLVLGSYGKNMFIGLGMSLGNSAMFYGLVIACAYLGTNAVLPAALACWLPLFAFGLLATWRWDIIRT</sequence>
<feature type="transmembrane region" description="Helical" evidence="6">
    <location>
        <begin position="63"/>
        <end position="84"/>
    </location>
</feature>
<comment type="subcellular location">
    <subcellularLocation>
        <location evidence="1">Cell membrane</location>
        <topology evidence="1">Multi-pass membrane protein</topology>
    </subcellularLocation>
</comment>
<evidence type="ECO:0000256" key="2">
    <source>
        <dbReference type="ARBA" id="ARBA00022475"/>
    </source>
</evidence>
<dbReference type="KEGG" id="agv:OJF2_22090"/>
<keyword evidence="5 6" id="KW-0472">Membrane</keyword>
<dbReference type="EMBL" id="CP042997">
    <property type="protein sequence ID" value="QEH33703.1"/>
    <property type="molecule type" value="Genomic_DNA"/>
</dbReference>
<feature type="transmembrane region" description="Helical" evidence="6">
    <location>
        <begin position="12"/>
        <end position="30"/>
    </location>
</feature>
<accession>A0A5B9VZF3</accession>
<proteinExistence type="predicted"/>
<evidence type="ECO:0000256" key="3">
    <source>
        <dbReference type="ARBA" id="ARBA00022692"/>
    </source>
</evidence>
<dbReference type="Pfam" id="PF03739">
    <property type="entry name" value="LptF_LptG"/>
    <property type="match status" value="2"/>
</dbReference>
<evidence type="ECO:0000313" key="7">
    <source>
        <dbReference type="EMBL" id="QEH33703.1"/>
    </source>
</evidence>
<dbReference type="RefSeq" id="WP_148593716.1">
    <property type="nucleotide sequence ID" value="NZ_CP042997.1"/>
</dbReference>
<evidence type="ECO:0000313" key="8">
    <source>
        <dbReference type="Proteomes" id="UP000324233"/>
    </source>
</evidence>
<gene>
    <name evidence="7" type="ORF">OJF2_22090</name>
</gene>